<comment type="caution">
    <text evidence="3">The sequence shown here is derived from an EMBL/GenBank/DDBJ whole genome shotgun (WGS) entry which is preliminary data.</text>
</comment>
<feature type="domain" description="Poly(A) RNA polymerase mitochondrial-like central palm" evidence="2">
    <location>
        <begin position="128"/>
        <end position="248"/>
    </location>
</feature>
<organism evidence="3 4">
    <name type="scientific">Streblomastix strix</name>
    <dbReference type="NCBI Taxonomy" id="222440"/>
    <lineage>
        <taxon>Eukaryota</taxon>
        <taxon>Metamonada</taxon>
        <taxon>Preaxostyla</taxon>
        <taxon>Oxymonadida</taxon>
        <taxon>Streblomastigidae</taxon>
        <taxon>Streblomastix</taxon>
    </lineage>
</organism>
<dbReference type="PANTHER" id="PTHR23092:SF15">
    <property type="entry name" value="INACTIVE NON-CANONICAL POLY(A) RNA POLYMERASE PROTEIN TRF4-2-RELATED"/>
    <property type="match status" value="1"/>
</dbReference>
<dbReference type="InterPro" id="IPR045862">
    <property type="entry name" value="Trf4-like"/>
</dbReference>
<dbReference type="GO" id="GO:0031123">
    <property type="term" value="P:RNA 3'-end processing"/>
    <property type="evidence" value="ECO:0007669"/>
    <property type="project" value="TreeGrafter"/>
</dbReference>
<accession>A0A5J4VMD7</accession>
<sequence length="601" mass="70434">MKGTFLNPGPQSGVIALPDHPQAFFNFQSVRDRAAEYVQEAQKAHIVFSSRNKTQTRDQQSTITNIQISDVENESSISKNSFEGIENQNFEDHLRLAPEIYVDICEKAPWAIERIHSYLNQADQYDALSQEMIDFEYFMQATVAEYFYRRMIVDRVAGIVEKLWPNATLRVYGSLATGLYLPTSDIDITIVGVPDGLPKFQSNDKQESLINNTSQSDKHNETKQLSIPNIIQIADQILPTQLMDCNLNDNQLSRERMRNRSKKDFPDYQSQSSSLLTHSSKVQYLSILYAEINAHPAISETRIISNARVPLIKHSDRVSKINVDISINLFNGIANSFFVRSFLNDQMMNGKDIKHQNRRTSKVSVKSNQQKQKMNNIVKNKDFINDDKCEIIEEEKRTNASERIVYIPGKKIIRKLKKKYRHVLRQRQIEIQKQREKEKEKQIIRNSDNDNKNTSIDYVQAKMNVKGWIRSQRKMLRMKLQRNGERLIGKRKEKNEIQKYKKIKLTDKKEEIEMIIKQQKEKRRKELKQRKKINQIKKKQILFDQEKEKGKGRQAQNKSSLFMKDINSSFGQIMEKKMKKRKKIGNQISRTKMMIYKMKIM</sequence>
<dbReference type="EMBL" id="SNRW01006135">
    <property type="protein sequence ID" value="KAA6383660.1"/>
    <property type="molecule type" value="Genomic_DNA"/>
</dbReference>
<name>A0A5J4VMD7_9EUKA</name>
<dbReference type="GO" id="GO:0005730">
    <property type="term" value="C:nucleolus"/>
    <property type="evidence" value="ECO:0007669"/>
    <property type="project" value="TreeGrafter"/>
</dbReference>
<dbReference type="GO" id="GO:0031499">
    <property type="term" value="C:TRAMP complex"/>
    <property type="evidence" value="ECO:0007669"/>
    <property type="project" value="TreeGrafter"/>
</dbReference>
<evidence type="ECO:0000313" key="3">
    <source>
        <dbReference type="EMBL" id="KAA6383660.1"/>
    </source>
</evidence>
<dbReference type="Pfam" id="PF22600">
    <property type="entry name" value="MTPAP-like_central"/>
    <property type="match status" value="2"/>
</dbReference>
<dbReference type="GO" id="GO:1990817">
    <property type="term" value="F:poly(A) RNA polymerase activity"/>
    <property type="evidence" value="ECO:0007669"/>
    <property type="project" value="InterPro"/>
</dbReference>
<dbReference type="SUPFAM" id="SSF81301">
    <property type="entry name" value="Nucleotidyltransferase"/>
    <property type="match status" value="1"/>
</dbReference>
<dbReference type="GO" id="GO:0043634">
    <property type="term" value="P:polyadenylation-dependent ncRNA catabolic process"/>
    <property type="evidence" value="ECO:0007669"/>
    <property type="project" value="TreeGrafter"/>
</dbReference>
<dbReference type="AlphaFoldDB" id="A0A5J4VMD7"/>
<dbReference type="OrthoDB" id="273917at2759"/>
<dbReference type="InterPro" id="IPR043519">
    <property type="entry name" value="NT_sf"/>
</dbReference>
<feature type="domain" description="Poly(A) RNA polymerase mitochondrial-like central palm" evidence="2">
    <location>
        <begin position="276"/>
        <end position="340"/>
    </location>
</feature>
<feature type="coiled-coil region" evidence="1">
    <location>
        <begin position="502"/>
        <end position="537"/>
    </location>
</feature>
<dbReference type="GO" id="GO:0003729">
    <property type="term" value="F:mRNA binding"/>
    <property type="evidence" value="ECO:0007669"/>
    <property type="project" value="TreeGrafter"/>
</dbReference>
<dbReference type="Gene3D" id="3.30.460.10">
    <property type="entry name" value="Beta Polymerase, domain 2"/>
    <property type="match status" value="2"/>
</dbReference>
<keyword evidence="1" id="KW-0175">Coiled coil</keyword>
<evidence type="ECO:0000256" key="1">
    <source>
        <dbReference type="SAM" id="Coils"/>
    </source>
</evidence>
<evidence type="ECO:0000259" key="2">
    <source>
        <dbReference type="Pfam" id="PF22600"/>
    </source>
</evidence>
<protein>
    <recommendedName>
        <fullName evidence="2">Poly(A) RNA polymerase mitochondrial-like central palm domain-containing protein</fullName>
    </recommendedName>
</protein>
<dbReference type="InterPro" id="IPR054708">
    <property type="entry name" value="MTPAP-like_central"/>
</dbReference>
<dbReference type="Proteomes" id="UP000324800">
    <property type="component" value="Unassembled WGS sequence"/>
</dbReference>
<dbReference type="CDD" id="cd05402">
    <property type="entry name" value="NT_PAP_TUTase"/>
    <property type="match status" value="1"/>
</dbReference>
<proteinExistence type="predicted"/>
<evidence type="ECO:0000313" key="4">
    <source>
        <dbReference type="Proteomes" id="UP000324800"/>
    </source>
</evidence>
<reference evidence="3 4" key="1">
    <citation type="submission" date="2019-03" db="EMBL/GenBank/DDBJ databases">
        <title>Single cell metagenomics reveals metabolic interactions within the superorganism composed of flagellate Streblomastix strix and complex community of Bacteroidetes bacteria on its surface.</title>
        <authorList>
            <person name="Treitli S.C."/>
            <person name="Kolisko M."/>
            <person name="Husnik F."/>
            <person name="Keeling P."/>
            <person name="Hampl V."/>
        </authorList>
    </citation>
    <scope>NUCLEOTIDE SEQUENCE [LARGE SCALE GENOMIC DNA]</scope>
    <source>
        <strain evidence="3">ST1C</strain>
    </source>
</reference>
<gene>
    <name evidence="3" type="ORF">EZS28_020813</name>
</gene>
<dbReference type="PANTHER" id="PTHR23092">
    <property type="entry name" value="POLY(A) RNA POLYMERASE"/>
    <property type="match status" value="1"/>
</dbReference>